<gene>
    <name evidence="1" type="ORF">C7459_10492</name>
</gene>
<dbReference type="AlphaFoldDB" id="A0A316DDM3"/>
<reference evidence="1 2" key="1">
    <citation type="submission" date="2018-05" db="EMBL/GenBank/DDBJ databases">
        <title>Genomic Encyclopedia of Type Strains, Phase IV (KMG-IV): sequencing the most valuable type-strain genomes for metagenomic binning, comparative biology and taxonomic classification.</title>
        <authorList>
            <person name="Goeker M."/>
        </authorList>
    </citation>
    <scope>NUCLEOTIDE SEQUENCE [LARGE SCALE GENOMIC DNA]</scope>
    <source>
        <strain evidence="1 2">DSM 18773</strain>
    </source>
</reference>
<evidence type="ECO:0000313" key="2">
    <source>
        <dbReference type="Proteomes" id="UP000245634"/>
    </source>
</evidence>
<evidence type="ECO:0000313" key="1">
    <source>
        <dbReference type="EMBL" id="PWK14890.1"/>
    </source>
</evidence>
<accession>A0A316DDM3</accession>
<sequence length="165" mass="18255">MSFDYLKNSVGKLIQVERGGPDKLQGKLLAVKGDHLIVETADGIVYVNNQHIKTISEPILVEVVQNDCAEEDPEGVLPAIIDAVDLCDLLEQLTHKLVKINQNGPNALEGVLLTVHEDAVTIVHNMKDYVHYPLYHIKTITWVINAPVKNDDKKKNGSDGGKKEE</sequence>
<dbReference type="OrthoDB" id="2452727at2"/>
<dbReference type="Proteomes" id="UP000245634">
    <property type="component" value="Unassembled WGS sequence"/>
</dbReference>
<dbReference type="EMBL" id="QGGL01000004">
    <property type="protein sequence ID" value="PWK14890.1"/>
    <property type="molecule type" value="Genomic_DNA"/>
</dbReference>
<keyword evidence="2" id="KW-1185">Reference proteome</keyword>
<name>A0A316DDM3_9BACL</name>
<organism evidence="1 2">
    <name type="scientific">Tumebacillus permanentifrigoris</name>
    <dbReference type="NCBI Taxonomy" id="378543"/>
    <lineage>
        <taxon>Bacteria</taxon>
        <taxon>Bacillati</taxon>
        <taxon>Bacillota</taxon>
        <taxon>Bacilli</taxon>
        <taxon>Bacillales</taxon>
        <taxon>Alicyclobacillaceae</taxon>
        <taxon>Tumebacillus</taxon>
    </lineage>
</organism>
<dbReference type="InterPro" id="IPR020139">
    <property type="entry name" value="DUF2642"/>
</dbReference>
<comment type="caution">
    <text evidence="1">The sequence shown here is derived from an EMBL/GenBank/DDBJ whole genome shotgun (WGS) entry which is preliminary data.</text>
</comment>
<dbReference type="RefSeq" id="WP_109687263.1">
    <property type="nucleotide sequence ID" value="NZ_QGGL01000004.1"/>
</dbReference>
<protein>
    <submittedName>
        <fullName evidence="1">Uncharacterized protein DUF2642</fullName>
    </submittedName>
</protein>
<dbReference type="Pfam" id="PF10842">
    <property type="entry name" value="DUF2642"/>
    <property type="match status" value="1"/>
</dbReference>
<proteinExistence type="predicted"/>